<gene>
    <name evidence="9" type="ORF">GC096_37275</name>
</gene>
<dbReference type="InterPro" id="IPR000515">
    <property type="entry name" value="MetI-like"/>
</dbReference>
<dbReference type="PROSITE" id="PS50928">
    <property type="entry name" value="ABC_TM1"/>
    <property type="match status" value="1"/>
</dbReference>
<evidence type="ECO:0000256" key="4">
    <source>
        <dbReference type="ARBA" id="ARBA00022692"/>
    </source>
</evidence>
<dbReference type="PANTHER" id="PTHR43744">
    <property type="entry name" value="ABC TRANSPORTER PERMEASE PROTEIN MG189-RELATED-RELATED"/>
    <property type="match status" value="1"/>
</dbReference>
<keyword evidence="2 7" id="KW-0813">Transport</keyword>
<reference evidence="9 10" key="1">
    <citation type="submission" date="2019-10" db="EMBL/GenBank/DDBJ databases">
        <title>Description of Paenibacillus humi sp. nov.</title>
        <authorList>
            <person name="Carlier A."/>
            <person name="Qi S."/>
        </authorList>
    </citation>
    <scope>NUCLEOTIDE SEQUENCE [LARGE SCALE GENOMIC DNA]</scope>
    <source>
        <strain evidence="9 10">LMG 31461</strain>
    </source>
</reference>
<dbReference type="Gene3D" id="1.10.3720.10">
    <property type="entry name" value="MetI-like"/>
    <property type="match status" value="1"/>
</dbReference>
<keyword evidence="6 7" id="KW-0472">Membrane</keyword>
<feature type="transmembrane region" description="Helical" evidence="7">
    <location>
        <begin position="188"/>
        <end position="211"/>
    </location>
</feature>
<dbReference type="Pfam" id="PF00528">
    <property type="entry name" value="BPD_transp_1"/>
    <property type="match status" value="1"/>
</dbReference>
<dbReference type="PANTHER" id="PTHR43744:SF8">
    <property type="entry name" value="SN-GLYCEROL-3-PHOSPHATE TRANSPORT SYSTEM PERMEASE PROTEIN UGPE"/>
    <property type="match status" value="1"/>
</dbReference>
<feature type="transmembrane region" description="Helical" evidence="7">
    <location>
        <begin position="113"/>
        <end position="135"/>
    </location>
</feature>
<feature type="transmembrane region" description="Helical" evidence="7">
    <location>
        <begin position="147"/>
        <end position="167"/>
    </location>
</feature>
<feature type="domain" description="ABC transmembrane type-1" evidence="8">
    <location>
        <begin position="78"/>
        <end position="267"/>
    </location>
</feature>
<dbReference type="Proteomes" id="UP000653578">
    <property type="component" value="Unassembled WGS sequence"/>
</dbReference>
<protein>
    <submittedName>
        <fullName evidence="9">ABC transporter permease subunit</fullName>
    </submittedName>
</protein>
<dbReference type="InterPro" id="IPR035906">
    <property type="entry name" value="MetI-like_sf"/>
</dbReference>
<feature type="transmembrane region" description="Helical" evidence="7">
    <location>
        <begin position="15"/>
        <end position="37"/>
    </location>
</feature>
<evidence type="ECO:0000256" key="7">
    <source>
        <dbReference type="RuleBase" id="RU363032"/>
    </source>
</evidence>
<name>A0ABX1XNX2_9BACL</name>
<evidence type="ECO:0000259" key="8">
    <source>
        <dbReference type="PROSITE" id="PS50928"/>
    </source>
</evidence>
<proteinExistence type="inferred from homology"/>
<comment type="similarity">
    <text evidence="7">Belongs to the binding-protein-dependent transport system permease family.</text>
</comment>
<feature type="transmembrane region" description="Helical" evidence="7">
    <location>
        <begin position="77"/>
        <end position="101"/>
    </location>
</feature>
<evidence type="ECO:0000313" key="10">
    <source>
        <dbReference type="Proteomes" id="UP000653578"/>
    </source>
</evidence>
<evidence type="ECO:0000256" key="3">
    <source>
        <dbReference type="ARBA" id="ARBA00022475"/>
    </source>
</evidence>
<keyword evidence="10" id="KW-1185">Reference proteome</keyword>
<keyword evidence="4 7" id="KW-0812">Transmembrane</keyword>
<evidence type="ECO:0000256" key="6">
    <source>
        <dbReference type="ARBA" id="ARBA00023136"/>
    </source>
</evidence>
<dbReference type="CDD" id="cd06261">
    <property type="entry name" value="TM_PBP2"/>
    <property type="match status" value="1"/>
</dbReference>
<evidence type="ECO:0000313" key="9">
    <source>
        <dbReference type="EMBL" id="NOU69676.1"/>
    </source>
</evidence>
<comment type="subcellular location">
    <subcellularLocation>
        <location evidence="1 7">Cell membrane</location>
        <topology evidence="1 7">Multi-pass membrane protein</topology>
    </subcellularLocation>
</comment>
<keyword evidence="3" id="KW-1003">Cell membrane</keyword>
<sequence>MMKSNNLQSLSIKKLLVTLIMLLVGAIFLLPFVWMLVTSFKFEEDVFHYPIQWLPVRWHIFENYKEVWMGKYPFSLYYWNSLKVAVATTFVSVIVSSLAAFAFGKLQFKGKNFLFLLILLLYMVPAQATLVPQFLTFKWLNLYDSHLGMVLLHSFSVFGTFMLRQFFVGIHPEFIESAKMDGAGYYKIFTRIALPLVRPAIATYAILRFIWTWNDYQTPLIFIRNEALYTIQIGMSQFADGEGQFYALTMTGAVSAIIPLLIVFLIAQKNVIAGIAVGGVKG</sequence>
<feature type="transmembrane region" description="Helical" evidence="7">
    <location>
        <begin position="245"/>
        <end position="267"/>
    </location>
</feature>
<comment type="caution">
    <text evidence="9">The sequence shown here is derived from an EMBL/GenBank/DDBJ whole genome shotgun (WGS) entry which is preliminary data.</text>
</comment>
<dbReference type="SUPFAM" id="SSF161098">
    <property type="entry name" value="MetI-like"/>
    <property type="match status" value="1"/>
</dbReference>
<accession>A0ABX1XNX2</accession>
<evidence type="ECO:0000256" key="5">
    <source>
        <dbReference type="ARBA" id="ARBA00022989"/>
    </source>
</evidence>
<organism evidence="9 10">
    <name type="scientific">Paenibacillus plantarum</name>
    <dbReference type="NCBI Taxonomy" id="2654975"/>
    <lineage>
        <taxon>Bacteria</taxon>
        <taxon>Bacillati</taxon>
        <taxon>Bacillota</taxon>
        <taxon>Bacilli</taxon>
        <taxon>Bacillales</taxon>
        <taxon>Paenibacillaceae</taxon>
        <taxon>Paenibacillus</taxon>
    </lineage>
</organism>
<evidence type="ECO:0000256" key="2">
    <source>
        <dbReference type="ARBA" id="ARBA00022448"/>
    </source>
</evidence>
<dbReference type="EMBL" id="WHNY01000093">
    <property type="protein sequence ID" value="NOU69676.1"/>
    <property type="molecule type" value="Genomic_DNA"/>
</dbReference>
<keyword evidence="5 7" id="KW-1133">Transmembrane helix</keyword>
<evidence type="ECO:0000256" key="1">
    <source>
        <dbReference type="ARBA" id="ARBA00004651"/>
    </source>
</evidence>